<name>A0A850NLP7_9PROT</name>
<comment type="caution">
    <text evidence="3">The sequence shown here is derived from an EMBL/GenBank/DDBJ whole genome shotgun (WGS) entry which is preliminary data.</text>
</comment>
<dbReference type="AlphaFoldDB" id="A0A850NLP7"/>
<dbReference type="InterPro" id="IPR037026">
    <property type="entry name" value="Vgr_OB-fold_dom_sf"/>
</dbReference>
<dbReference type="InterPro" id="IPR006531">
    <property type="entry name" value="Gp5/Vgr_OB"/>
</dbReference>
<dbReference type="EMBL" id="JACHXV010000015">
    <property type="protein sequence ID" value="MBB3174989.1"/>
    <property type="molecule type" value="Genomic_DNA"/>
</dbReference>
<protein>
    <submittedName>
        <fullName evidence="3">Phage baseplate assembly protein V</fullName>
    </submittedName>
    <submittedName>
        <fullName evidence="2">Phage baseplate assembly protein gpV</fullName>
    </submittedName>
</protein>
<dbReference type="EMBL" id="JABXXQ010000003">
    <property type="protein sequence ID" value="NVN28840.1"/>
    <property type="molecule type" value="Genomic_DNA"/>
</dbReference>
<organism evidence="3 5">
    <name type="scientific">Endobacter medicaginis</name>
    <dbReference type="NCBI Taxonomy" id="1181271"/>
    <lineage>
        <taxon>Bacteria</taxon>
        <taxon>Pseudomonadati</taxon>
        <taxon>Pseudomonadota</taxon>
        <taxon>Alphaproteobacteria</taxon>
        <taxon>Acetobacterales</taxon>
        <taxon>Acetobacteraceae</taxon>
        <taxon>Endobacter</taxon>
    </lineage>
</organism>
<sequence>MQEFLERMKLEAMMADSRIGRLRHAIVSAVDAKTHTVKVTIQPEGIESGWIPDSGFAAGGLKIACPCEVDTQVVIAPMEGDAEHPVIVGRLFDATKTPPVSPASGDVVQPGEIGIFADQGVYLHLSRKGIAIGGDLHVAGRITADGDISAGGVSLEQHLHTGVKAGSDMSGQPIKSQG</sequence>
<reference evidence="3 5" key="1">
    <citation type="submission" date="2020-06" db="EMBL/GenBank/DDBJ databases">
        <title>Description of novel acetic acid bacteria.</title>
        <authorList>
            <person name="Sombolestani A."/>
        </authorList>
    </citation>
    <scope>NUCLEOTIDE SEQUENCE [LARGE SCALE GENOMIC DNA]</scope>
    <source>
        <strain evidence="3 5">LMG 26838</strain>
    </source>
</reference>
<dbReference type="Proteomes" id="UP000565205">
    <property type="component" value="Unassembled WGS sequence"/>
</dbReference>
<dbReference type="RefSeq" id="WP_176621596.1">
    <property type="nucleotide sequence ID" value="NZ_JABXXQ010000003.1"/>
</dbReference>
<keyword evidence="4" id="KW-1185">Reference proteome</keyword>
<evidence type="ECO:0000313" key="2">
    <source>
        <dbReference type="EMBL" id="MBB3174989.1"/>
    </source>
</evidence>
<reference evidence="2 4" key="2">
    <citation type="submission" date="2020-08" db="EMBL/GenBank/DDBJ databases">
        <title>Genomic Encyclopedia of Type Strains, Phase III (KMG-III): the genomes of soil and plant-associated and newly described type strains.</title>
        <authorList>
            <person name="Whitman W."/>
        </authorList>
    </citation>
    <scope>NUCLEOTIDE SEQUENCE [LARGE SCALE GENOMIC DNA]</scope>
    <source>
        <strain evidence="2 4">CECT 8088</strain>
    </source>
</reference>
<dbReference type="InterPro" id="IPR044033">
    <property type="entry name" value="GpV-like_apex"/>
</dbReference>
<dbReference type="Pfam" id="PF18946">
    <property type="entry name" value="Apex"/>
    <property type="match status" value="1"/>
</dbReference>
<evidence type="ECO:0000313" key="5">
    <source>
        <dbReference type="Proteomes" id="UP000565205"/>
    </source>
</evidence>
<proteinExistence type="predicted"/>
<gene>
    <name evidence="2" type="ORF">FHR90_002836</name>
    <name evidence="3" type="ORF">HUK83_00570</name>
</gene>
<dbReference type="Pfam" id="PF04717">
    <property type="entry name" value="Phage_base_V"/>
    <property type="match status" value="1"/>
</dbReference>
<dbReference type="Gene3D" id="2.40.50.230">
    <property type="entry name" value="Gp5 N-terminal domain"/>
    <property type="match status" value="1"/>
</dbReference>
<dbReference type="Proteomes" id="UP000557688">
    <property type="component" value="Unassembled WGS sequence"/>
</dbReference>
<evidence type="ECO:0000313" key="3">
    <source>
        <dbReference type="EMBL" id="NVN28840.1"/>
    </source>
</evidence>
<evidence type="ECO:0000259" key="1">
    <source>
        <dbReference type="Pfam" id="PF04717"/>
    </source>
</evidence>
<feature type="domain" description="Gp5/Type VI secretion system Vgr protein OB-fold" evidence="1">
    <location>
        <begin position="24"/>
        <end position="92"/>
    </location>
</feature>
<accession>A0A850NLP7</accession>
<evidence type="ECO:0000313" key="4">
    <source>
        <dbReference type="Proteomes" id="UP000557688"/>
    </source>
</evidence>